<dbReference type="Proteomes" id="UP001620339">
    <property type="component" value="Unassembled WGS sequence"/>
</dbReference>
<proteinExistence type="predicted"/>
<dbReference type="RefSeq" id="WP_404614195.1">
    <property type="nucleotide sequence ID" value="NZ_JADIKK010000008.1"/>
</dbReference>
<dbReference type="SUPFAM" id="SSF51735">
    <property type="entry name" value="NAD(P)-binding Rossmann-fold domains"/>
    <property type="match status" value="1"/>
</dbReference>
<dbReference type="Pfam" id="PF03435">
    <property type="entry name" value="Sacchrp_dh_NADP"/>
    <property type="match status" value="1"/>
</dbReference>
<evidence type="ECO:0000313" key="2">
    <source>
        <dbReference type="EMBL" id="MFK2877816.1"/>
    </source>
</evidence>
<sequence>MGLRVVVLGATGVFGSRIAARLAHDERFELLLAGRRVAMLEELRATIGDARVRIHALDTAAADFPAELAALRPQLVIHAAGPFQGQDYRVAEPCIDAGSDYVDLADGRDFVSGFSRLDERARREGCLLVSGASSVPALSSAVVDALLPEFGALDTIEHAINPGNRTPRGDATVASILGYCGRPVWLWRDGRWEVAHGWMDSRRQWFPFGYRRVGICDIPDLELFPARYPQVLSVVFRAGLELPLLQWATWAMGVLVRFGLIRDLARHAPALRRVSEWFMRFGSDVGGMAVELRGTDGQGRPLHLCWRLDAAEGDGPQVPVTPAIVLARRLADGLVEATGAMPCMGLLTLEQIVEGFDGFALRTGIRTMPVSR</sequence>
<comment type="caution">
    <text evidence="2">The sequence shown here is derived from an EMBL/GenBank/DDBJ whole genome shotgun (WGS) entry which is preliminary data.</text>
</comment>
<dbReference type="InterPro" id="IPR036291">
    <property type="entry name" value="NAD(P)-bd_dom_sf"/>
</dbReference>
<name>A0ABW8J9L6_9GAMM</name>
<gene>
    <name evidence="2" type="ORF">ISP25_12110</name>
</gene>
<accession>A0ABW8J9L6</accession>
<evidence type="ECO:0000259" key="1">
    <source>
        <dbReference type="Pfam" id="PF03435"/>
    </source>
</evidence>
<organism evidence="2 3">
    <name type="scientific">Rhodanobacter hydrolyticus</name>
    <dbReference type="NCBI Taxonomy" id="2250595"/>
    <lineage>
        <taxon>Bacteria</taxon>
        <taxon>Pseudomonadati</taxon>
        <taxon>Pseudomonadota</taxon>
        <taxon>Gammaproteobacteria</taxon>
        <taxon>Lysobacterales</taxon>
        <taxon>Rhodanobacteraceae</taxon>
        <taxon>Rhodanobacter</taxon>
    </lineage>
</organism>
<dbReference type="PANTHER" id="PTHR43796">
    <property type="entry name" value="CARBOXYNORSPERMIDINE SYNTHASE"/>
    <property type="match status" value="1"/>
</dbReference>
<reference evidence="2 3" key="1">
    <citation type="submission" date="2020-10" db="EMBL/GenBank/DDBJ databases">
        <title>Phylogeny of dyella-like bacteria.</title>
        <authorList>
            <person name="Fu J."/>
        </authorList>
    </citation>
    <scope>NUCLEOTIDE SEQUENCE [LARGE SCALE GENOMIC DNA]</scope>
    <source>
        <strain evidence="2 3">KACC 19113</strain>
    </source>
</reference>
<protein>
    <submittedName>
        <fullName evidence="2">Saccharopine dehydrogenase NADP-binding domain-containing protein</fullName>
    </submittedName>
</protein>
<evidence type="ECO:0000313" key="3">
    <source>
        <dbReference type="Proteomes" id="UP001620339"/>
    </source>
</evidence>
<dbReference type="PANTHER" id="PTHR43796:SF2">
    <property type="entry name" value="CARBOXYNORSPERMIDINE SYNTHASE"/>
    <property type="match status" value="1"/>
</dbReference>
<dbReference type="InterPro" id="IPR005097">
    <property type="entry name" value="Sacchrp_dh_NADP-bd"/>
</dbReference>
<dbReference type="Gene3D" id="3.40.50.720">
    <property type="entry name" value="NAD(P)-binding Rossmann-like Domain"/>
    <property type="match status" value="1"/>
</dbReference>
<feature type="domain" description="Saccharopine dehydrogenase NADP binding" evidence="1">
    <location>
        <begin position="5"/>
        <end position="105"/>
    </location>
</feature>
<keyword evidence="3" id="KW-1185">Reference proteome</keyword>
<dbReference type="EMBL" id="JADIKK010000008">
    <property type="protein sequence ID" value="MFK2877816.1"/>
    <property type="molecule type" value="Genomic_DNA"/>
</dbReference>